<dbReference type="AlphaFoldDB" id="A0AAD6HEI2"/>
<reference evidence="2" key="2">
    <citation type="submission" date="2023-01" db="EMBL/GenBank/DDBJ databases">
        <authorList>
            <person name="Petersen C."/>
        </authorList>
    </citation>
    <scope>NUCLEOTIDE SEQUENCE</scope>
    <source>
        <strain evidence="2">IBT 17514</strain>
    </source>
</reference>
<accession>A0AAD6HEI2</accession>
<protein>
    <submittedName>
        <fullName evidence="2">Uncharacterized protein</fullName>
    </submittedName>
</protein>
<dbReference type="InterPro" id="IPR022190">
    <property type="entry name" value="DUF3716"/>
</dbReference>
<evidence type="ECO:0000313" key="3">
    <source>
        <dbReference type="Proteomes" id="UP001215712"/>
    </source>
</evidence>
<keyword evidence="3" id="KW-1185">Reference proteome</keyword>
<comment type="caution">
    <text evidence="2">The sequence shown here is derived from an EMBL/GenBank/DDBJ whole genome shotgun (WGS) entry which is preliminary data.</text>
</comment>
<evidence type="ECO:0000256" key="1">
    <source>
        <dbReference type="SAM" id="Coils"/>
    </source>
</evidence>
<feature type="coiled-coil region" evidence="1">
    <location>
        <begin position="199"/>
        <end position="233"/>
    </location>
</feature>
<dbReference type="Proteomes" id="UP001215712">
    <property type="component" value="Unassembled WGS sequence"/>
</dbReference>
<organism evidence="2 3">
    <name type="scientific">Penicillium malachiteum</name>
    <dbReference type="NCBI Taxonomy" id="1324776"/>
    <lineage>
        <taxon>Eukaryota</taxon>
        <taxon>Fungi</taxon>
        <taxon>Dikarya</taxon>
        <taxon>Ascomycota</taxon>
        <taxon>Pezizomycotina</taxon>
        <taxon>Eurotiomycetes</taxon>
        <taxon>Eurotiomycetidae</taxon>
        <taxon>Eurotiales</taxon>
        <taxon>Aspergillaceae</taxon>
        <taxon>Penicillium</taxon>
    </lineage>
</organism>
<dbReference type="Pfam" id="PF12511">
    <property type="entry name" value="DUF3716"/>
    <property type="match status" value="1"/>
</dbReference>
<dbReference type="EMBL" id="JAQJAN010000017">
    <property type="protein sequence ID" value="KAJ5710036.1"/>
    <property type="molecule type" value="Genomic_DNA"/>
</dbReference>
<proteinExistence type="predicted"/>
<gene>
    <name evidence="2" type="ORF">N7493_009628</name>
</gene>
<name>A0AAD6HEI2_9EURO</name>
<sequence length="240" mass="27625">MPIHEDSVTSSTSVTPTRISLNDIPLEKPMISNDDEDREPRFWAGMVAKNEWSIGKEDSAKAGTLLNKMLFLKPIREPVLRYAKEIPQQPAIQPWLKVVNSWDGPTFNSILIERKSRVEAMHLQAKGQVLRGNLACHCCKAGYGIFASCVVYDTENEKSTCANCCWREAPCGWERSWDYETEKRRHELSLIHGVEEAKLAQLYREREALIEQEEEINARIENWMRSLELEKQEDSNKTSD</sequence>
<reference evidence="2" key="1">
    <citation type="journal article" date="2023" name="IMA Fungus">
        <title>Comparative genomic study of the Penicillium genus elucidates a diverse pangenome and 15 lateral gene transfer events.</title>
        <authorList>
            <person name="Petersen C."/>
            <person name="Sorensen T."/>
            <person name="Nielsen M.R."/>
            <person name="Sondergaard T.E."/>
            <person name="Sorensen J.L."/>
            <person name="Fitzpatrick D.A."/>
            <person name="Frisvad J.C."/>
            <person name="Nielsen K.L."/>
        </authorList>
    </citation>
    <scope>NUCLEOTIDE SEQUENCE</scope>
    <source>
        <strain evidence="2">IBT 17514</strain>
    </source>
</reference>
<evidence type="ECO:0000313" key="2">
    <source>
        <dbReference type="EMBL" id="KAJ5710036.1"/>
    </source>
</evidence>
<keyword evidence="1" id="KW-0175">Coiled coil</keyword>